<dbReference type="OrthoDB" id="9805617at2"/>
<accession>A0A090IJX0</accession>
<evidence type="ECO:0000259" key="7">
    <source>
        <dbReference type="PROSITE" id="PS51194"/>
    </source>
</evidence>
<dbReference type="PROSITE" id="PS51194">
    <property type="entry name" value="HELICASE_CTER"/>
    <property type="match status" value="1"/>
</dbReference>
<dbReference type="EMBL" id="LN554846">
    <property type="protein sequence ID" value="CED70527.1"/>
    <property type="molecule type" value="Genomic_DNA"/>
</dbReference>
<keyword evidence="4" id="KW-0067">ATP-binding</keyword>
<dbReference type="Gene3D" id="1.20.120.1080">
    <property type="match status" value="1"/>
</dbReference>
<dbReference type="Pfam" id="PF24473">
    <property type="entry name" value="CON_HrpB"/>
    <property type="match status" value="1"/>
</dbReference>
<evidence type="ECO:0000259" key="6">
    <source>
        <dbReference type="PROSITE" id="PS51192"/>
    </source>
</evidence>
<dbReference type="GO" id="GO:0016787">
    <property type="term" value="F:hydrolase activity"/>
    <property type="evidence" value="ECO:0007669"/>
    <property type="project" value="UniProtKB-KW"/>
</dbReference>
<dbReference type="AlphaFoldDB" id="A0A090IJX0"/>
<evidence type="ECO:0000256" key="4">
    <source>
        <dbReference type="ARBA" id="ARBA00022840"/>
    </source>
</evidence>
<dbReference type="InterPro" id="IPR001650">
    <property type="entry name" value="Helicase_C-like"/>
</dbReference>
<evidence type="ECO:0000256" key="3">
    <source>
        <dbReference type="ARBA" id="ARBA00022806"/>
    </source>
</evidence>
<keyword evidence="2 8" id="KW-0378">Hydrolase</keyword>
<gene>
    <name evidence="8" type="primary">hrpB</name>
    <name evidence="8" type="ORF">AWOD_I_0433</name>
</gene>
<feature type="domain" description="Helicase C-terminal" evidence="7">
    <location>
        <begin position="191"/>
        <end position="367"/>
    </location>
</feature>
<dbReference type="PANTHER" id="PTHR43519:SF1">
    <property type="entry name" value="ATP-DEPENDENT RNA HELICASE HRPB"/>
    <property type="match status" value="1"/>
</dbReference>
<dbReference type="PIRSF" id="PIRSF005496">
    <property type="entry name" value="ATP_hel_hrpB"/>
    <property type="match status" value="1"/>
</dbReference>
<dbReference type="InterPro" id="IPR056329">
    <property type="entry name" value="CON_HrpB"/>
</dbReference>
<dbReference type="Gene3D" id="3.40.50.300">
    <property type="entry name" value="P-loop containing nucleotide triphosphate hydrolases"/>
    <property type="match status" value="2"/>
</dbReference>
<dbReference type="STRING" id="80852.AWOD_I_0433"/>
<evidence type="ECO:0000313" key="9">
    <source>
        <dbReference type="Proteomes" id="UP000032427"/>
    </source>
</evidence>
<dbReference type="SMART" id="SM00847">
    <property type="entry name" value="HA2"/>
    <property type="match status" value="1"/>
</dbReference>
<dbReference type="KEGG" id="awd:AWOD_I_0433"/>
<dbReference type="GO" id="GO:0005524">
    <property type="term" value="F:ATP binding"/>
    <property type="evidence" value="ECO:0007669"/>
    <property type="project" value="UniProtKB-KW"/>
</dbReference>
<dbReference type="PATRIC" id="fig|80852.17.peg.440"/>
<feature type="compositionally biased region" description="Basic and acidic residues" evidence="5">
    <location>
        <begin position="799"/>
        <end position="808"/>
    </location>
</feature>
<evidence type="ECO:0000313" key="8">
    <source>
        <dbReference type="EMBL" id="CED70527.1"/>
    </source>
</evidence>
<dbReference type="InterPro" id="IPR011545">
    <property type="entry name" value="DEAD/DEAH_box_helicase_dom"/>
</dbReference>
<dbReference type="InterPro" id="IPR049614">
    <property type="entry name" value="HrpB_DEXH"/>
</dbReference>
<dbReference type="FunFam" id="3.40.50.300:FF:002125">
    <property type="entry name" value="ATP-dependent helicase HrpB"/>
    <property type="match status" value="1"/>
</dbReference>
<feature type="domain" description="Helicase ATP-binding" evidence="6">
    <location>
        <begin position="14"/>
        <end position="177"/>
    </location>
</feature>
<dbReference type="InterPro" id="IPR014001">
    <property type="entry name" value="Helicase_ATP-bd"/>
</dbReference>
<dbReference type="EC" id="3.6.1.-" evidence="8"/>
<dbReference type="Proteomes" id="UP000032427">
    <property type="component" value="Chromosome 1"/>
</dbReference>
<feature type="compositionally biased region" description="Basic residues" evidence="5">
    <location>
        <begin position="812"/>
        <end position="821"/>
    </location>
</feature>
<keyword evidence="3 8" id="KW-0347">Helicase</keyword>
<proteinExistence type="predicted"/>
<dbReference type="GO" id="GO:0004386">
    <property type="term" value="F:helicase activity"/>
    <property type="evidence" value="ECO:0007669"/>
    <property type="project" value="UniProtKB-KW"/>
</dbReference>
<dbReference type="NCBIfam" id="TIGR01970">
    <property type="entry name" value="DEAH_box_HrpB"/>
    <property type="match status" value="1"/>
</dbReference>
<dbReference type="SMART" id="SM00490">
    <property type="entry name" value="HELICc"/>
    <property type="match status" value="1"/>
</dbReference>
<dbReference type="NCBIfam" id="NF008662">
    <property type="entry name" value="PRK11664.1"/>
    <property type="match status" value="1"/>
</dbReference>
<dbReference type="InterPro" id="IPR010225">
    <property type="entry name" value="HrpB"/>
</dbReference>
<sequence length="821" mass="91780">MSQLPIERVIPSLIDKLQRYSQLILKASTGAGKSTHLPLMLLKEKVIEGKIIMLEPRRLAARNIASYLASQLGEKVGEQVGFRIKGETKVSAQTRLEIVTEGVMTRMIQSDPELTGVGLLIFDEYHERSIHADTSLAFALEVQEALRDDLKLLVMSATLDQMALQNLLPNAAYVESDGRMFPVTTSYSPLKTNQRIVEATEQAIRRVLLNETGSMLVFLSGVGEIKQLEERLKDLSSEVIVAPLYGQLDAKKQQHALQPALKGTRKIVLATNVAETSLTIEGIRIVIDSGYEKKATFDAKTGITKLEQKRIAQSSAEQRKGRAGRLEPGVCIRLYSESQYQQQAVVQNPEIESSDLSSLVLELAKWGVTDPQSLQWLTPPPNANIQQARTLLSQLGLIDKSAQLSAVGEKSQQLAIEPRLATVLLQASTQSAAHLQTALYALPIIEEAAKSISSKDLGYHLSLLLDGRYPKQSYYQQRAQRLAHFLSVKPDMKKVSVELIGEVLAAGFPDRLAIAKGELGQFQLANGHGVQVDEVELIAQSDCLVVVDLLKGSQNRSYVFLAAPLSKASLMNVSSHLITEKEHVDWDEKLGRMLAEKRTYLGKIILHKERMSSPDPDKISLALISMLKRKGMMVLDWNKEVQALHSRLICCEEWLPDVDLPPMQEVQLLECAELWLLPFMNGIKNDKQLKNLNIIDALEAYVGWDKMKCINEYLPTHYLLPTGTKAKIRYELQSEPKISIRMQEVYGEAQTPLLAQGKKKLVMELLSPAQRPLQTTSDLAGFWQGSYKEVQKEMKGRYPKHIWPDDPATHQATKKTKRHFN</sequence>
<dbReference type="CDD" id="cd17990">
    <property type="entry name" value="DEXHc_HrpB"/>
    <property type="match status" value="1"/>
</dbReference>
<dbReference type="SUPFAM" id="SSF52540">
    <property type="entry name" value="P-loop containing nucleoside triphosphate hydrolases"/>
    <property type="match status" value="1"/>
</dbReference>
<organism evidence="8 9">
    <name type="scientific">Aliivibrio wodanis</name>
    <dbReference type="NCBI Taxonomy" id="80852"/>
    <lineage>
        <taxon>Bacteria</taxon>
        <taxon>Pseudomonadati</taxon>
        <taxon>Pseudomonadota</taxon>
        <taxon>Gammaproteobacteria</taxon>
        <taxon>Vibrionales</taxon>
        <taxon>Vibrionaceae</taxon>
        <taxon>Aliivibrio</taxon>
    </lineage>
</organism>
<feature type="region of interest" description="Disordered" evidence="5">
    <location>
        <begin position="799"/>
        <end position="821"/>
    </location>
</feature>
<dbReference type="PANTHER" id="PTHR43519">
    <property type="entry name" value="ATP-DEPENDENT RNA HELICASE HRPB"/>
    <property type="match status" value="1"/>
</dbReference>
<dbReference type="InterPro" id="IPR027417">
    <property type="entry name" value="P-loop_NTPase"/>
</dbReference>
<dbReference type="Pfam" id="PF00270">
    <property type="entry name" value="DEAD"/>
    <property type="match status" value="1"/>
</dbReference>
<evidence type="ECO:0000256" key="2">
    <source>
        <dbReference type="ARBA" id="ARBA00022801"/>
    </source>
</evidence>
<protein>
    <submittedName>
        <fullName evidence="8">ATP-dependent helicase HrpB</fullName>
        <ecNumber evidence="8">3.6.1.-</ecNumber>
    </submittedName>
</protein>
<dbReference type="GO" id="GO:0003676">
    <property type="term" value="F:nucleic acid binding"/>
    <property type="evidence" value="ECO:0007669"/>
    <property type="project" value="InterPro"/>
</dbReference>
<evidence type="ECO:0000256" key="5">
    <source>
        <dbReference type="SAM" id="MobiDB-lite"/>
    </source>
</evidence>
<dbReference type="Pfam" id="PF00271">
    <property type="entry name" value="Helicase_C"/>
    <property type="match status" value="1"/>
</dbReference>
<dbReference type="PROSITE" id="PS51192">
    <property type="entry name" value="HELICASE_ATP_BIND_1"/>
    <property type="match status" value="1"/>
</dbReference>
<reference evidence="9" key="1">
    <citation type="submission" date="2014-09" db="EMBL/GenBank/DDBJ databases">
        <authorList>
            <person name="Hjerde E."/>
        </authorList>
    </citation>
    <scope>NUCLEOTIDE SEQUENCE [LARGE SCALE GENOMIC DNA]</scope>
    <source>
        <strain evidence="9">06/09/139</strain>
    </source>
</reference>
<name>A0A090IJX0_9GAMM</name>
<keyword evidence="1" id="KW-0547">Nucleotide-binding</keyword>
<dbReference type="InterPro" id="IPR013689">
    <property type="entry name" value="RNA_helicase_ATP-dep_HrpB_C"/>
</dbReference>
<dbReference type="InterPro" id="IPR007502">
    <property type="entry name" value="Helicase-assoc_dom"/>
</dbReference>
<evidence type="ECO:0000256" key="1">
    <source>
        <dbReference type="ARBA" id="ARBA00022741"/>
    </source>
</evidence>
<keyword evidence="9" id="KW-1185">Reference proteome</keyword>
<dbReference type="HOGENOM" id="CLU_001832_5_6_6"/>
<dbReference type="CDD" id="cd18791">
    <property type="entry name" value="SF2_C_RHA"/>
    <property type="match status" value="1"/>
</dbReference>
<dbReference type="SMART" id="SM00487">
    <property type="entry name" value="DEXDc"/>
    <property type="match status" value="1"/>
</dbReference>
<dbReference type="GeneID" id="28539966"/>
<dbReference type="Pfam" id="PF08482">
    <property type="entry name" value="HrpB_C"/>
    <property type="match status" value="1"/>
</dbReference>